<keyword evidence="4" id="KW-1185">Reference proteome</keyword>
<dbReference type="SMART" id="SM00421">
    <property type="entry name" value="HTH_LUXR"/>
    <property type="match status" value="1"/>
</dbReference>
<dbReference type="PANTHER" id="PTHR34293">
    <property type="entry name" value="HTH-TYPE TRANSCRIPTIONAL REGULATOR TRMBL2"/>
    <property type="match status" value="1"/>
</dbReference>
<dbReference type="SUPFAM" id="SSF46894">
    <property type="entry name" value="C-terminal effector domain of the bipartite response regulators"/>
    <property type="match status" value="1"/>
</dbReference>
<name>A0ABP7QBS6_9ACTN</name>
<dbReference type="EMBL" id="BAABCQ010000054">
    <property type="protein sequence ID" value="GAA3979933.1"/>
    <property type="molecule type" value="Genomic_DNA"/>
</dbReference>
<organism evidence="3 4">
    <name type="scientific">Streptomyces marokkonensis</name>
    <dbReference type="NCBI Taxonomy" id="324855"/>
    <lineage>
        <taxon>Bacteria</taxon>
        <taxon>Bacillati</taxon>
        <taxon>Actinomycetota</taxon>
        <taxon>Actinomycetes</taxon>
        <taxon>Kitasatosporales</taxon>
        <taxon>Streptomycetaceae</taxon>
        <taxon>Streptomyces</taxon>
    </lineage>
</organism>
<protein>
    <submittedName>
        <fullName evidence="3">LuxR family transcriptional regulator</fullName>
    </submittedName>
</protein>
<proteinExistence type="predicted"/>
<dbReference type="InterPro" id="IPR016032">
    <property type="entry name" value="Sig_transdc_resp-reg_C-effctor"/>
</dbReference>
<reference evidence="4" key="1">
    <citation type="journal article" date="2019" name="Int. J. Syst. Evol. Microbiol.">
        <title>The Global Catalogue of Microorganisms (GCM) 10K type strain sequencing project: providing services to taxonomists for standard genome sequencing and annotation.</title>
        <authorList>
            <consortium name="The Broad Institute Genomics Platform"/>
            <consortium name="The Broad Institute Genome Sequencing Center for Infectious Disease"/>
            <person name="Wu L."/>
            <person name="Ma J."/>
        </authorList>
    </citation>
    <scope>NUCLEOTIDE SEQUENCE [LARGE SCALE GENOMIC DNA]</scope>
    <source>
        <strain evidence="4">JCM 17027</strain>
    </source>
</reference>
<evidence type="ECO:0000256" key="1">
    <source>
        <dbReference type="SAM" id="MobiDB-lite"/>
    </source>
</evidence>
<evidence type="ECO:0000313" key="3">
    <source>
        <dbReference type="EMBL" id="GAA3979933.1"/>
    </source>
</evidence>
<dbReference type="Proteomes" id="UP001500034">
    <property type="component" value="Unassembled WGS sequence"/>
</dbReference>
<evidence type="ECO:0000259" key="2">
    <source>
        <dbReference type="SMART" id="SM00421"/>
    </source>
</evidence>
<feature type="domain" description="HTH luxR-type" evidence="2">
    <location>
        <begin position="315"/>
        <end position="372"/>
    </location>
</feature>
<feature type="region of interest" description="Disordered" evidence="1">
    <location>
        <begin position="1"/>
        <end position="22"/>
    </location>
</feature>
<gene>
    <name evidence="3" type="ORF">GCM10022384_31650</name>
</gene>
<dbReference type="InterPro" id="IPR036388">
    <property type="entry name" value="WH-like_DNA-bd_sf"/>
</dbReference>
<comment type="caution">
    <text evidence="3">The sequence shown here is derived from an EMBL/GenBank/DDBJ whole genome shotgun (WGS) entry which is preliminary data.</text>
</comment>
<dbReference type="InterPro" id="IPR000792">
    <property type="entry name" value="Tscrpt_reg_LuxR_C"/>
</dbReference>
<sequence>MPEREPQPRTGDLRTAEEDGFAERPGEASLLTLLGLGAHEEVVYRLLVDRPRSEPADLTGVLGPQEVRRALDTLVERGFANVRRAEPEAAPRYQAASPLLALGPLLEARRTALHQAEFQVTDLVERHRTAQARISGAPVEVLSGAAAIRRRLITMQERARSEVCALVPAMRIPTAISFEDNLDAVELESMRRGVLQRSVVERGWLERPEAAASLDRLVAQGQRISVVEEVPVKMVMADRHVALLPLDPEHDEAEPVALVVHGSGLLTALVALFEQCFERGRLLRAFDGATEEGTKRRARAAPRETVDPVDPVEAVDAIDAIDRRILSLLHVGLTDAAIARQLGMGHRTVQRRLGALMRRAGATTRFQLGWHAGRADWLD</sequence>
<dbReference type="Gene3D" id="1.10.10.10">
    <property type="entry name" value="Winged helix-like DNA-binding domain superfamily/Winged helix DNA-binding domain"/>
    <property type="match status" value="1"/>
</dbReference>
<dbReference type="InterPro" id="IPR051797">
    <property type="entry name" value="TrmB-like"/>
</dbReference>
<accession>A0ABP7QBS6</accession>
<dbReference type="PANTHER" id="PTHR34293:SF1">
    <property type="entry name" value="HTH-TYPE TRANSCRIPTIONAL REGULATOR TRMBL2"/>
    <property type="match status" value="1"/>
</dbReference>
<evidence type="ECO:0000313" key="4">
    <source>
        <dbReference type="Proteomes" id="UP001500034"/>
    </source>
</evidence>